<name>A0AAE0WQV7_9PEZI</name>
<evidence type="ECO:0000259" key="2">
    <source>
        <dbReference type="Pfam" id="PF11001"/>
    </source>
</evidence>
<feature type="compositionally biased region" description="Polar residues" evidence="1">
    <location>
        <begin position="1"/>
        <end position="10"/>
    </location>
</feature>
<dbReference type="EMBL" id="JAUTXT010000010">
    <property type="protein sequence ID" value="KAK3676344.1"/>
    <property type="molecule type" value="Genomic_DNA"/>
</dbReference>
<feature type="region of interest" description="Disordered" evidence="1">
    <location>
        <begin position="379"/>
        <end position="407"/>
    </location>
</feature>
<comment type="caution">
    <text evidence="3">The sequence shown here is derived from an EMBL/GenBank/DDBJ whole genome shotgun (WGS) entry which is preliminary data.</text>
</comment>
<proteinExistence type="predicted"/>
<feature type="compositionally biased region" description="Polar residues" evidence="1">
    <location>
        <begin position="385"/>
        <end position="399"/>
    </location>
</feature>
<dbReference type="AlphaFoldDB" id="A0AAE0WQV7"/>
<keyword evidence="4" id="KW-1185">Reference proteome</keyword>
<reference evidence="3" key="1">
    <citation type="submission" date="2023-07" db="EMBL/GenBank/DDBJ databases">
        <title>Black Yeasts Isolated from many extreme environments.</title>
        <authorList>
            <person name="Coleine C."/>
            <person name="Stajich J.E."/>
            <person name="Selbmann L."/>
        </authorList>
    </citation>
    <scope>NUCLEOTIDE SEQUENCE</scope>
    <source>
        <strain evidence="3">CCFEE 5485</strain>
    </source>
</reference>
<dbReference type="Proteomes" id="UP001274830">
    <property type="component" value="Unassembled WGS sequence"/>
</dbReference>
<dbReference type="PANTHER" id="PTHR36102">
    <property type="entry name" value="CHROMOSOME 10, WHOLE GENOME SHOTGUN SEQUENCE"/>
    <property type="match status" value="1"/>
</dbReference>
<evidence type="ECO:0000256" key="1">
    <source>
        <dbReference type="SAM" id="MobiDB-lite"/>
    </source>
</evidence>
<dbReference type="Pfam" id="PF11001">
    <property type="entry name" value="AFUB_07903_YDR124W_hel"/>
    <property type="match status" value="1"/>
</dbReference>
<accession>A0AAE0WQV7</accession>
<dbReference type="InterPro" id="IPR047092">
    <property type="entry name" value="AFUB_07903/YDR124W-like_hel"/>
</dbReference>
<sequence>MARFGSSNAREGQATCEPGPPARIKIERGTETALTKHDGTQTLAAFVITHDGHVRLHKSNEMKSGTAIKLLSTVFMHACGSNHERAEARPSLICPATAESSDHTISGRDNLLDVDNAVRRSTSEGEQSSGWRGRSIRRPMRDRTPLIDFYDGYFPDHEMGVNPSIKEEAQSMNNTTIPADSAAQHFNITEPEKVKAYLYNRFEKLQQLSAKRVAKAWIKGICPRKQANFPYQNKQKTDESGGPDIPAWWPDQSICPWKEPDHIRKEERNELLIHILRLRPTPAKLLIMNRDKCEPLENQVFESWAAFLRSLAPLTCCNDLKPNDKSTKTKRNNLLREIYDVAEKEENFLEGSGPPSVIYWQDEQLTKTVSRKSKKRAISIASSSGTEDQISAPRQSSVNRGRRAMKRRRCRSVVQSPELVPRLQVRQSSLNPVKEQNISDIDLSSPEVDTAMLNDRAAAPTKPVAAEDAKSCVFEHLAPLSVPRTEVTHAASGSWQPAHHDSAMQNWQTMIASPDTSFNSSTFAAESPTSFRAFDNGTLQQQYTDRHEHRYARHQNQYFSHPHAVHIYQAQHIPQPQFEIVPNTPKSPRSGLLWPNYDLPAVAQCLDTPMTDTSFAYAQIPSAPTPAPAHFFHSTDHRRQSRAPTTHYTPVQQQYQLVAPADLHQQTNNMHGLPDPAFVYAGHSAAVPDSPYPHVLDHHHAAPQWLAESHLERGFTGHSSGVGGGQPT</sequence>
<feature type="domain" description="Subtelomeric hrmA-associated cluster protein AFUB-079030/YDR124W-like helical bundle" evidence="2">
    <location>
        <begin position="188"/>
        <end position="343"/>
    </location>
</feature>
<dbReference type="PANTHER" id="PTHR36102:SF1">
    <property type="entry name" value="YDR124W-LIKE HELICAL BUNDLE DOMAIN-CONTAINING PROTEIN"/>
    <property type="match status" value="1"/>
</dbReference>
<evidence type="ECO:0000313" key="3">
    <source>
        <dbReference type="EMBL" id="KAK3676344.1"/>
    </source>
</evidence>
<protein>
    <recommendedName>
        <fullName evidence="2">Subtelomeric hrmA-associated cluster protein AFUB-079030/YDR124W-like helical bundle domain-containing protein</fullName>
    </recommendedName>
</protein>
<organism evidence="3 4">
    <name type="scientific">Recurvomyces mirabilis</name>
    <dbReference type="NCBI Taxonomy" id="574656"/>
    <lineage>
        <taxon>Eukaryota</taxon>
        <taxon>Fungi</taxon>
        <taxon>Dikarya</taxon>
        <taxon>Ascomycota</taxon>
        <taxon>Pezizomycotina</taxon>
        <taxon>Dothideomycetes</taxon>
        <taxon>Dothideomycetidae</taxon>
        <taxon>Mycosphaerellales</taxon>
        <taxon>Teratosphaeriaceae</taxon>
        <taxon>Recurvomyces</taxon>
    </lineage>
</organism>
<feature type="region of interest" description="Disordered" evidence="1">
    <location>
        <begin position="1"/>
        <end position="23"/>
    </location>
</feature>
<gene>
    <name evidence="3" type="ORF">LTR78_003618</name>
</gene>
<dbReference type="InterPro" id="IPR021264">
    <property type="entry name" value="AFUB_079030/YDR124W-like"/>
</dbReference>
<evidence type="ECO:0000313" key="4">
    <source>
        <dbReference type="Proteomes" id="UP001274830"/>
    </source>
</evidence>